<dbReference type="SUPFAM" id="SSF51219">
    <property type="entry name" value="TRAP-like"/>
    <property type="match status" value="1"/>
</dbReference>
<sequence length="211" mass="22983">MRYEIALKGSYALLRVFLSGGESVVAEPGAMVYMRGPIEVQTSVMGGVWKALKRAVLGGENFFMNTYVSRGEGEIGFAPQLPGDIDVIPMNGTLYVQSTSYLASDPSVEMDVSFGGFKTFFAGEGIFLLKLQGEGDVAVSSFGGIRSVTLQPGEEITVDTGHVVALRRYTEMGCQNIWRVEIQTFGRRGPCMHLHGTRKGVHPDKELPCFC</sequence>
<dbReference type="InterPro" id="IPR002838">
    <property type="entry name" value="AIM24"/>
</dbReference>
<dbReference type="AlphaFoldDB" id="B9KBS7"/>
<dbReference type="eggNOG" id="COG2013">
    <property type="taxonomic scope" value="Bacteria"/>
</dbReference>
<evidence type="ECO:0000313" key="1">
    <source>
        <dbReference type="EMBL" id="ACM22473.1"/>
    </source>
</evidence>
<name>B9KBS7_THENN</name>
<accession>B9KBS7</accession>
<dbReference type="NCBIfam" id="TIGR00266">
    <property type="entry name" value="TIGR00266 family protein"/>
    <property type="match status" value="1"/>
</dbReference>
<dbReference type="KEGG" id="tna:CTN_0297"/>
<dbReference type="Gene3D" id="3.60.160.10">
    <property type="entry name" value="Mitochondrial biogenesis AIM24"/>
    <property type="match status" value="1"/>
</dbReference>
<evidence type="ECO:0000313" key="2">
    <source>
        <dbReference type="Proteomes" id="UP000000445"/>
    </source>
</evidence>
<dbReference type="STRING" id="309803.CTN_0297"/>
<dbReference type="PANTHER" id="PTHR43657:SF1">
    <property type="entry name" value="ALTERED INHERITANCE OF MITOCHONDRIA PROTEIN 24, MITOCHONDRIAL"/>
    <property type="match status" value="1"/>
</dbReference>
<keyword evidence="2" id="KW-1185">Reference proteome</keyword>
<dbReference type="HOGENOM" id="CLU_040551_4_1_0"/>
<organism evidence="1 2">
    <name type="scientific">Thermotoga neapolitana (strain ATCC 49049 / DSM 4359 / NBRC 107923 / NS-E)</name>
    <dbReference type="NCBI Taxonomy" id="309803"/>
    <lineage>
        <taxon>Bacteria</taxon>
        <taxon>Thermotogati</taxon>
        <taxon>Thermotogota</taxon>
        <taxon>Thermotogae</taxon>
        <taxon>Thermotogales</taxon>
        <taxon>Thermotogaceae</taxon>
        <taxon>Thermotoga</taxon>
    </lineage>
</organism>
<protein>
    <recommendedName>
        <fullName evidence="3">TIGR00266 family protein</fullName>
    </recommendedName>
</protein>
<proteinExistence type="predicted"/>
<dbReference type="InterPro" id="IPR036983">
    <property type="entry name" value="AIM24_sf"/>
</dbReference>
<evidence type="ECO:0008006" key="3">
    <source>
        <dbReference type="Google" id="ProtNLM"/>
    </source>
</evidence>
<dbReference type="EMBL" id="CP000916">
    <property type="protein sequence ID" value="ACM22473.1"/>
    <property type="molecule type" value="Genomic_DNA"/>
</dbReference>
<reference evidence="1 2" key="1">
    <citation type="journal article" date="2009" name="Biosci. Biotechnol. Biochem.">
        <title>WeGAS: a web-based microbial genome annotation system.</title>
        <authorList>
            <person name="Lee D."/>
            <person name="Seo H."/>
            <person name="Park C."/>
            <person name="Park K."/>
        </authorList>
    </citation>
    <scope>NUCLEOTIDE SEQUENCE [LARGE SCALE GENOMIC DNA]</scope>
    <source>
        <strain evidence="2">ATCC 49049 / DSM 4359 / NBRC 107923 / NS-E</strain>
    </source>
</reference>
<dbReference type="InterPro" id="IPR016031">
    <property type="entry name" value="Trp_RNA-bd_attenuator-like_dom"/>
</dbReference>
<dbReference type="Pfam" id="PF01987">
    <property type="entry name" value="AIM24"/>
    <property type="match status" value="1"/>
</dbReference>
<dbReference type="PANTHER" id="PTHR43657">
    <property type="entry name" value="TRYPTOPHAN RNA-BINDING ATTENUATOR PROTEIN-LIKE PROTEIN"/>
    <property type="match status" value="1"/>
</dbReference>
<dbReference type="Proteomes" id="UP000000445">
    <property type="component" value="Chromosome"/>
</dbReference>
<gene>
    <name evidence="1" type="ordered locus">CTN_0297</name>
</gene>